<dbReference type="Gene3D" id="1.10.238.200">
    <property type="entry name" value="Cullin, PONY binding domain"/>
    <property type="match status" value="1"/>
</dbReference>
<proteinExistence type="predicted"/>
<dbReference type="Proteomes" id="UP001365128">
    <property type="component" value="Unassembled WGS sequence"/>
</dbReference>
<dbReference type="PANTHER" id="PTHR12281:SF31">
    <property type="entry name" value="DCN1-LIKE PROTEIN 3"/>
    <property type="match status" value="1"/>
</dbReference>
<comment type="function">
    <text evidence="2">Neddylation of cullins play an essential role in the regulation of SCF-type complexes activity.</text>
</comment>
<sequence>MELSPPTELPLSRLPCCAERFFVLLLRTARRESSSVLSATSPQLSMPPAYTAAQKAAIQQVVSFTNSDRTTAARILRNHNWNAEQAINGYFNQSGSATNKALETNLNRIFDTYLDNPAEKETIGVDGTMQYLEALSVPLDDIAALVVMELVQSPTMGEITRKGFVDGWSTRQADMLDKQRTTVSQLRSSLTDPSSRSVLKRVYKHTFVIARPPGQKAIPLEQAIEYWRLLFSANGLHWKTATTPWLEWWVEFLESKWRRTVNKDMWEQLFNFAEKSLQDESLGFWSEDAAWPGVIDEFVEWVKTDKGRGAKADGDEDMEEY</sequence>
<gene>
    <name evidence="4" type="ORF">IWX46DRAFT_606439</name>
</gene>
<feature type="domain" description="DCUN1" evidence="3">
    <location>
        <begin position="101"/>
        <end position="303"/>
    </location>
</feature>
<dbReference type="Gene3D" id="1.10.8.10">
    <property type="entry name" value="DNA helicase RuvA subunit, C-terminal domain"/>
    <property type="match status" value="1"/>
</dbReference>
<evidence type="ECO:0000313" key="5">
    <source>
        <dbReference type="Proteomes" id="UP001365128"/>
    </source>
</evidence>
<dbReference type="Gene3D" id="1.10.238.10">
    <property type="entry name" value="EF-hand"/>
    <property type="match status" value="1"/>
</dbReference>
<dbReference type="SUPFAM" id="SSF46934">
    <property type="entry name" value="UBA-like"/>
    <property type="match status" value="1"/>
</dbReference>
<dbReference type="EMBL" id="JBBPDW010000026">
    <property type="protein sequence ID" value="KAK7540374.1"/>
    <property type="molecule type" value="Genomic_DNA"/>
</dbReference>
<dbReference type="InterPro" id="IPR014764">
    <property type="entry name" value="DCN-prot"/>
</dbReference>
<dbReference type="InterPro" id="IPR009060">
    <property type="entry name" value="UBA-like_sf"/>
</dbReference>
<dbReference type="Pfam" id="PF14555">
    <property type="entry name" value="UBA_4"/>
    <property type="match status" value="1"/>
</dbReference>
<evidence type="ECO:0000256" key="2">
    <source>
        <dbReference type="RuleBase" id="RU410713"/>
    </source>
</evidence>
<accession>A0ABR1LYU6</accession>
<comment type="caution">
    <text evidence="4">The sequence shown here is derived from an EMBL/GenBank/DDBJ whole genome shotgun (WGS) entry which is preliminary data.</text>
</comment>
<reference evidence="4 5" key="1">
    <citation type="submission" date="2024-04" db="EMBL/GenBank/DDBJ databases">
        <title>Phyllosticta paracitricarpa is synonymous to the EU quarantine fungus P. citricarpa based on phylogenomic analyses.</title>
        <authorList>
            <consortium name="Lawrence Berkeley National Laboratory"/>
            <person name="Van Ingen-Buijs V.A."/>
            <person name="Van Westerhoven A.C."/>
            <person name="Haridas S."/>
            <person name="Skiadas P."/>
            <person name="Martin F."/>
            <person name="Groenewald J.Z."/>
            <person name="Crous P.W."/>
            <person name="Seidl M.F."/>
        </authorList>
    </citation>
    <scope>NUCLEOTIDE SEQUENCE [LARGE SCALE GENOMIC DNA]</scope>
    <source>
        <strain evidence="4 5">CBS 122670</strain>
    </source>
</reference>
<dbReference type="PROSITE" id="PS51229">
    <property type="entry name" value="DCUN1"/>
    <property type="match status" value="1"/>
</dbReference>
<organism evidence="4 5">
    <name type="scientific">Phyllosticta citricarpa</name>
    <dbReference type="NCBI Taxonomy" id="55181"/>
    <lineage>
        <taxon>Eukaryota</taxon>
        <taxon>Fungi</taxon>
        <taxon>Dikarya</taxon>
        <taxon>Ascomycota</taxon>
        <taxon>Pezizomycotina</taxon>
        <taxon>Dothideomycetes</taxon>
        <taxon>Dothideomycetes incertae sedis</taxon>
        <taxon>Botryosphaeriales</taxon>
        <taxon>Phyllostictaceae</taxon>
        <taxon>Phyllosticta</taxon>
    </lineage>
</organism>
<evidence type="ECO:0000259" key="3">
    <source>
        <dbReference type="PROSITE" id="PS51229"/>
    </source>
</evidence>
<keyword evidence="5" id="KW-1185">Reference proteome</keyword>
<dbReference type="InterPro" id="IPR042460">
    <property type="entry name" value="DCN1-like_PONY"/>
</dbReference>
<keyword evidence="1" id="KW-0833">Ubl conjugation pathway</keyword>
<dbReference type="InterPro" id="IPR005176">
    <property type="entry name" value="PONY_dom"/>
</dbReference>
<name>A0ABR1LYU6_9PEZI</name>
<dbReference type="PANTHER" id="PTHR12281">
    <property type="entry name" value="RP42 RELATED"/>
    <property type="match status" value="1"/>
</dbReference>
<dbReference type="Pfam" id="PF03556">
    <property type="entry name" value="Cullin_binding"/>
    <property type="match status" value="1"/>
</dbReference>
<evidence type="ECO:0000256" key="1">
    <source>
        <dbReference type="ARBA" id="ARBA00022786"/>
    </source>
</evidence>
<evidence type="ECO:0000313" key="4">
    <source>
        <dbReference type="EMBL" id="KAK7540374.1"/>
    </source>
</evidence>
<protein>
    <recommendedName>
        <fullName evidence="2">Defective in cullin neddylation protein</fullName>
    </recommendedName>
</protein>